<dbReference type="InterPro" id="IPR001245">
    <property type="entry name" value="Ser-Thr/Tyr_kinase_cat_dom"/>
</dbReference>
<dbReference type="PANTHER" id="PTHR27002">
    <property type="entry name" value="RECEPTOR-LIKE SERINE/THREONINE-PROTEIN KINASE SD1-8"/>
    <property type="match status" value="1"/>
</dbReference>
<sequence>MSPEYAIDGVFSIKSNVFSFGVLLLEIVSGKRNRGSTHPEHELNLLEHARNYLFLLGQSMCVYYVGNTLQKIGHACEWFICWKEMGHCLSLKSHVFSQRESKLIEENKKDIFPSME</sequence>
<dbReference type="GO" id="GO:0004674">
    <property type="term" value="F:protein serine/threonine kinase activity"/>
    <property type="evidence" value="ECO:0007669"/>
    <property type="project" value="UniProtKB-KW"/>
</dbReference>
<dbReference type="Pfam" id="PF07714">
    <property type="entry name" value="PK_Tyr_Ser-Thr"/>
    <property type="match status" value="1"/>
</dbReference>
<evidence type="ECO:0000256" key="5">
    <source>
        <dbReference type="ARBA" id="ARBA00022840"/>
    </source>
</evidence>
<dbReference type="GO" id="GO:0005886">
    <property type="term" value="C:plasma membrane"/>
    <property type="evidence" value="ECO:0007669"/>
    <property type="project" value="TreeGrafter"/>
</dbReference>
<comment type="caution">
    <text evidence="7">The sequence shown here is derived from an EMBL/GenBank/DDBJ whole genome shotgun (WGS) entry which is preliminary data.</text>
</comment>
<evidence type="ECO:0000313" key="7">
    <source>
        <dbReference type="EMBL" id="KAF9666866.1"/>
    </source>
</evidence>
<keyword evidence="8" id="KW-1185">Reference proteome</keyword>
<evidence type="ECO:0000256" key="4">
    <source>
        <dbReference type="ARBA" id="ARBA00022777"/>
    </source>
</evidence>
<evidence type="ECO:0000259" key="6">
    <source>
        <dbReference type="Pfam" id="PF07714"/>
    </source>
</evidence>
<dbReference type="InterPro" id="IPR011009">
    <property type="entry name" value="Kinase-like_dom_sf"/>
</dbReference>
<keyword evidence="1" id="KW-0723">Serine/threonine-protein kinase</keyword>
<dbReference type="Gene3D" id="1.10.510.10">
    <property type="entry name" value="Transferase(Phosphotransferase) domain 1"/>
    <property type="match status" value="1"/>
</dbReference>
<dbReference type="SUPFAM" id="SSF56112">
    <property type="entry name" value="Protein kinase-like (PK-like)"/>
    <property type="match status" value="1"/>
</dbReference>
<reference evidence="7 8" key="1">
    <citation type="submission" date="2020-10" db="EMBL/GenBank/DDBJ databases">
        <title>Plant Genome Project.</title>
        <authorList>
            <person name="Zhang R.-G."/>
        </authorList>
    </citation>
    <scope>NUCLEOTIDE SEQUENCE [LARGE SCALE GENOMIC DNA]</scope>
    <source>
        <strain evidence="7">FAFU-HL-1</strain>
        <tissue evidence="7">Leaf</tissue>
    </source>
</reference>
<keyword evidence="5" id="KW-0067">ATP-binding</keyword>
<dbReference type="AlphaFoldDB" id="A0A835JCH5"/>
<dbReference type="GO" id="GO:0005524">
    <property type="term" value="F:ATP binding"/>
    <property type="evidence" value="ECO:0007669"/>
    <property type="project" value="UniProtKB-KW"/>
</dbReference>
<gene>
    <name evidence="7" type="ORF">SADUNF_Sadunf16G0273300</name>
</gene>
<evidence type="ECO:0000256" key="2">
    <source>
        <dbReference type="ARBA" id="ARBA00022679"/>
    </source>
</evidence>
<protein>
    <recommendedName>
        <fullName evidence="6">Serine-threonine/tyrosine-protein kinase catalytic domain-containing protein</fullName>
    </recommendedName>
</protein>
<evidence type="ECO:0000313" key="8">
    <source>
        <dbReference type="Proteomes" id="UP000657918"/>
    </source>
</evidence>
<organism evidence="7 8">
    <name type="scientific">Salix dunnii</name>
    <dbReference type="NCBI Taxonomy" id="1413687"/>
    <lineage>
        <taxon>Eukaryota</taxon>
        <taxon>Viridiplantae</taxon>
        <taxon>Streptophyta</taxon>
        <taxon>Embryophyta</taxon>
        <taxon>Tracheophyta</taxon>
        <taxon>Spermatophyta</taxon>
        <taxon>Magnoliopsida</taxon>
        <taxon>eudicotyledons</taxon>
        <taxon>Gunneridae</taxon>
        <taxon>Pentapetalae</taxon>
        <taxon>rosids</taxon>
        <taxon>fabids</taxon>
        <taxon>Malpighiales</taxon>
        <taxon>Salicaceae</taxon>
        <taxon>Saliceae</taxon>
        <taxon>Salix</taxon>
    </lineage>
</organism>
<keyword evidence="4" id="KW-0418">Kinase</keyword>
<evidence type="ECO:0000256" key="3">
    <source>
        <dbReference type="ARBA" id="ARBA00022741"/>
    </source>
</evidence>
<dbReference type="EMBL" id="JADGMS010000016">
    <property type="protein sequence ID" value="KAF9666866.1"/>
    <property type="molecule type" value="Genomic_DNA"/>
</dbReference>
<name>A0A835JCH5_9ROSI</name>
<dbReference type="Proteomes" id="UP000657918">
    <property type="component" value="Chromosome 16"/>
</dbReference>
<accession>A0A835JCH5</accession>
<feature type="domain" description="Serine-threonine/tyrosine-protein kinase catalytic" evidence="6">
    <location>
        <begin position="1"/>
        <end position="47"/>
    </location>
</feature>
<proteinExistence type="predicted"/>
<evidence type="ECO:0000256" key="1">
    <source>
        <dbReference type="ARBA" id="ARBA00022527"/>
    </source>
</evidence>
<dbReference type="PANTHER" id="PTHR27002:SF853">
    <property type="entry name" value="CYSTEINE-RICH RLK (RECEPTOR-LIKE KINASE) PROTEIN"/>
    <property type="match status" value="1"/>
</dbReference>
<dbReference type="OrthoDB" id="816417at2759"/>
<keyword evidence="3" id="KW-0547">Nucleotide-binding</keyword>
<keyword evidence="2" id="KW-0808">Transferase</keyword>